<keyword evidence="9" id="KW-0804">Transcription</keyword>
<dbReference type="FunFam" id="3.30.160.60:FF:000688">
    <property type="entry name" value="zinc finger protein 197 isoform X1"/>
    <property type="match status" value="1"/>
</dbReference>
<feature type="domain" description="C2H2-type" evidence="14">
    <location>
        <begin position="444"/>
        <end position="471"/>
    </location>
</feature>
<proteinExistence type="inferred from homology"/>
<keyword evidence="5 11" id="KW-0863">Zinc-finger</keyword>
<keyword evidence="3 12" id="KW-0479">Metal-binding</keyword>
<keyword evidence="6 12" id="KW-0862">Zinc</keyword>
<name>A0A1I8PHU5_STOCA</name>
<dbReference type="Proteomes" id="UP000095300">
    <property type="component" value="Unassembled WGS sequence"/>
</dbReference>
<keyword evidence="7" id="KW-0805">Transcription regulation</keyword>
<dbReference type="STRING" id="35570.A0A1I8PHU5"/>
<dbReference type="EnsemblMetazoa" id="SCAU008134-RA">
    <property type="protein sequence ID" value="SCAU008134-PA"/>
    <property type="gene ID" value="SCAU008134"/>
</dbReference>
<gene>
    <name evidence="16" type="primary">106088791</name>
</gene>
<dbReference type="Pfam" id="PF07776">
    <property type="entry name" value="zf-AD"/>
    <property type="match status" value="1"/>
</dbReference>
<feature type="domain" description="ZAD" evidence="15">
    <location>
        <begin position="7"/>
        <end position="87"/>
    </location>
</feature>
<dbReference type="Gene3D" id="3.40.1800.20">
    <property type="match status" value="1"/>
</dbReference>
<feature type="domain" description="C2H2-type" evidence="14">
    <location>
        <begin position="472"/>
        <end position="501"/>
    </location>
</feature>
<evidence type="ECO:0000256" key="9">
    <source>
        <dbReference type="ARBA" id="ARBA00023163"/>
    </source>
</evidence>
<evidence type="ECO:0000259" key="14">
    <source>
        <dbReference type="PROSITE" id="PS50157"/>
    </source>
</evidence>
<feature type="region of interest" description="Disordered" evidence="13">
    <location>
        <begin position="118"/>
        <end position="188"/>
    </location>
</feature>
<feature type="domain" description="C2H2-type" evidence="14">
    <location>
        <begin position="318"/>
        <end position="346"/>
    </location>
</feature>
<dbReference type="FunFam" id="3.30.160.60:FF:002343">
    <property type="entry name" value="Zinc finger protein 33A"/>
    <property type="match status" value="1"/>
</dbReference>
<evidence type="ECO:0000256" key="1">
    <source>
        <dbReference type="ARBA" id="ARBA00004123"/>
    </source>
</evidence>
<accession>A0A1I8PHU5</accession>
<comment type="similarity">
    <text evidence="2">Belongs to the krueppel C2H2-type zinc-finger protein family.</text>
</comment>
<feature type="domain" description="C2H2-type" evidence="14">
    <location>
        <begin position="276"/>
        <end position="304"/>
    </location>
</feature>
<feature type="compositionally biased region" description="Low complexity" evidence="13">
    <location>
        <begin position="549"/>
        <end position="561"/>
    </location>
</feature>
<keyword evidence="10" id="KW-0539">Nucleus</keyword>
<keyword evidence="17" id="KW-1185">Reference proteome</keyword>
<evidence type="ECO:0000256" key="13">
    <source>
        <dbReference type="SAM" id="MobiDB-lite"/>
    </source>
</evidence>
<evidence type="ECO:0008006" key="18">
    <source>
        <dbReference type="Google" id="ProtNLM"/>
    </source>
</evidence>
<dbReference type="PROSITE" id="PS51915">
    <property type="entry name" value="ZAD"/>
    <property type="match status" value="1"/>
</dbReference>
<comment type="subcellular location">
    <subcellularLocation>
        <location evidence="1">Nucleus</location>
    </subcellularLocation>
</comment>
<evidence type="ECO:0000313" key="16">
    <source>
        <dbReference type="EnsemblMetazoa" id="SCAU008134-PA"/>
    </source>
</evidence>
<feature type="binding site" evidence="12">
    <location>
        <position position="9"/>
    </location>
    <ligand>
        <name>Zn(2+)</name>
        <dbReference type="ChEBI" id="CHEBI:29105"/>
    </ligand>
</feature>
<sequence>MSLNKNSKCRTCLKGNTKLTLINTKPKKVKLDKTYMELINHIAQVEFDTDDEHKMPQGICSICTKKIRESYMFIKQVRKCNMFFLKNTIHIADDDRPLASFATESIVLEDCVDETSIKQEVNPFDEEEMKINEPKEELDSDSSDSSVDNFEPMPPDDTSDAETKEPTKLSQEPTELPVKEETIEKTKSEQAELFPEFLNETAFSDDDSLSDMVSVKSENDPSYDPLESKTKKRSKDLVDDDKNLPVPCEDCDRVFQNASQLKRHKKDTHLPDELKVQCPNCPAKFSRRHNMYTHMRTLHKIEPVLEPKVQTGKIRKSVTCEICQKSYCNKYKLMAHVKNKHGPESNIPKPEKIKQPAKRFLCALCGFTCNSQPNLDVHYRRHTGERPFKCDHCDRRFYRMYDVQMHNLSHTGERPFKCTVCEKAFRRSSKLKIHMRTHTNERPYKCTECEKAFKQSKDLTVHRRIHTGERPYKCNVCESTFIQSNSLRLHQTKTKHFDTNSINNTNNTNNTLLLNNSNCVVIPNANTILNSNPTTNSNSSLNTNLPLNTNTNTTANNATNNVSSGDSHEETKFSDIIMNKLL</sequence>
<dbReference type="SMART" id="SM00355">
    <property type="entry name" value="ZnF_C2H2"/>
    <property type="match status" value="8"/>
</dbReference>
<evidence type="ECO:0000256" key="8">
    <source>
        <dbReference type="ARBA" id="ARBA00023125"/>
    </source>
</evidence>
<dbReference type="PROSITE" id="PS00028">
    <property type="entry name" value="ZINC_FINGER_C2H2_1"/>
    <property type="match status" value="8"/>
</dbReference>
<dbReference type="InterPro" id="IPR036236">
    <property type="entry name" value="Znf_C2H2_sf"/>
</dbReference>
<dbReference type="SUPFAM" id="SSF57667">
    <property type="entry name" value="beta-beta-alpha zinc fingers"/>
    <property type="match status" value="4"/>
</dbReference>
<dbReference type="Pfam" id="PF00096">
    <property type="entry name" value="zf-C2H2"/>
    <property type="match status" value="5"/>
</dbReference>
<dbReference type="InterPro" id="IPR013087">
    <property type="entry name" value="Znf_C2H2_type"/>
</dbReference>
<evidence type="ECO:0000259" key="15">
    <source>
        <dbReference type="PROSITE" id="PS51915"/>
    </source>
</evidence>
<feature type="domain" description="C2H2-type" evidence="14">
    <location>
        <begin position="360"/>
        <end position="387"/>
    </location>
</feature>
<evidence type="ECO:0000256" key="3">
    <source>
        <dbReference type="ARBA" id="ARBA00022723"/>
    </source>
</evidence>
<feature type="binding site" evidence="12">
    <location>
        <position position="12"/>
    </location>
    <ligand>
        <name>Zn(2+)</name>
        <dbReference type="ChEBI" id="CHEBI:29105"/>
    </ligand>
</feature>
<organism evidence="16 17">
    <name type="scientific">Stomoxys calcitrans</name>
    <name type="common">Stable fly</name>
    <name type="synonym">Conops calcitrans</name>
    <dbReference type="NCBI Taxonomy" id="35570"/>
    <lineage>
        <taxon>Eukaryota</taxon>
        <taxon>Metazoa</taxon>
        <taxon>Ecdysozoa</taxon>
        <taxon>Arthropoda</taxon>
        <taxon>Hexapoda</taxon>
        <taxon>Insecta</taxon>
        <taxon>Pterygota</taxon>
        <taxon>Neoptera</taxon>
        <taxon>Endopterygota</taxon>
        <taxon>Diptera</taxon>
        <taxon>Brachycera</taxon>
        <taxon>Muscomorpha</taxon>
        <taxon>Muscoidea</taxon>
        <taxon>Muscidae</taxon>
        <taxon>Stomoxys</taxon>
    </lineage>
</organism>
<dbReference type="GO" id="GO:0008270">
    <property type="term" value="F:zinc ion binding"/>
    <property type="evidence" value="ECO:0007669"/>
    <property type="project" value="UniProtKB-UniRule"/>
</dbReference>
<protein>
    <recommendedName>
        <fullName evidence="18">Protein krueppel</fullName>
    </recommendedName>
</protein>
<feature type="compositionally biased region" description="Basic and acidic residues" evidence="13">
    <location>
        <begin position="177"/>
        <end position="188"/>
    </location>
</feature>
<dbReference type="GO" id="GO:0030674">
    <property type="term" value="F:protein-macromolecule adaptor activity"/>
    <property type="evidence" value="ECO:0007669"/>
    <property type="project" value="UniProtKB-ARBA"/>
</dbReference>
<feature type="region of interest" description="Disordered" evidence="13">
    <location>
        <begin position="549"/>
        <end position="569"/>
    </location>
</feature>
<dbReference type="FunFam" id="3.30.160.60:FF:000624">
    <property type="entry name" value="zinc finger protein 697"/>
    <property type="match status" value="1"/>
</dbReference>
<dbReference type="GO" id="GO:0005634">
    <property type="term" value="C:nucleus"/>
    <property type="evidence" value="ECO:0007669"/>
    <property type="project" value="UniProtKB-SubCell"/>
</dbReference>
<dbReference type="GO" id="GO:0000978">
    <property type="term" value="F:RNA polymerase II cis-regulatory region sequence-specific DNA binding"/>
    <property type="evidence" value="ECO:0007669"/>
    <property type="project" value="TreeGrafter"/>
</dbReference>
<dbReference type="SMART" id="SM00868">
    <property type="entry name" value="zf-AD"/>
    <property type="match status" value="1"/>
</dbReference>
<dbReference type="FunFam" id="3.30.160.60:FF:000427">
    <property type="entry name" value="Zinc finger with KRAB and SCAN domains 7"/>
    <property type="match status" value="1"/>
</dbReference>
<feature type="binding site" evidence="12">
    <location>
        <position position="63"/>
    </location>
    <ligand>
        <name>Zn(2+)</name>
        <dbReference type="ChEBI" id="CHEBI:29105"/>
    </ligand>
</feature>
<dbReference type="VEuPathDB" id="VectorBase:SCAU008134"/>
<evidence type="ECO:0000313" key="17">
    <source>
        <dbReference type="Proteomes" id="UP000095300"/>
    </source>
</evidence>
<dbReference type="PANTHER" id="PTHR24393:SF34">
    <property type="entry name" value="PR_SET DOMAIN 13"/>
    <property type="match status" value="1"/>
</dbReference>
<evidence type="ECO:0000256" key="2">
    <source>
        <dbReference type="ARBA" id="ARBA00006991"/>
    </source>
</evidence>
<evidence type="ECO:0000256" key="11">
    <source>
        <dbReference type="PROSITE-ProRule" id="PRU00042"/>
    </source>
</evidence>
<dbReference type="AlphaFoldDB" id="A0A1I8PHU5"/>
<dbReference type="Gene3D" id="3.30.160.60">
    <property type="entry name" value="Classic Zinc Finger"/>
    <property type="match status" value="6"/>
</dbReference>
<dbReference type="PROSITE" id="PS50157">
    <property type="entry name" value="ZINC_FINGER_C2H2_2"/>
    <property type="match status" value="8"/>
</dbReference>
<feature type="domain" description="C2H2-type" evidence="14">
    <location>
        <begin position="246"/>
        <end position="274"/>
    </location>
</feature>
<evidence type="ECO:0000256" key="6">
    <source>
        <dbReference type="ARBA" id="ARBA00022833"/>
    </source>
</evidence>
<evidence type="ECO:0000256" key="12">
    <source>
        <dbReference type="PROSITE-ProRule" id="PRU01263"/>
    </source>
</evidence>
<dbReference type="InterPro" id="IPR012934">
    <property type="entry name" value="Znf_AD"/>
</dbReference>
<dbReference type="GO" id="GO:0001228">
    <property type="term" value="F:DNA-binding transcription activator activity, RNA polymerase II-specific"/>
    <property type="evidence" value="ECO:0007669"/>
    <property type="project" value="TreeGrafter"/>
</dbReference>
<evidence type="ECO:0000256" key="10">
    <source>
        <dbReference type="ARBA" id="ARBA00023242"/>
    </source>
</evidence>
<dbReference type="SUPFAM" id="SSF57716">
    <property type="entry name" value="Glucocorticoid receptor-like (DNA-binding domain)"/>
    <property type="match status" value="1"/>
</dbReference>
<feature type="region of interest" description="Disordered" evidence="13">
    <location>
        <begin position="212"/>
        <end position="238"/>
    </location>
</feature>
<evidence type="ECO:0000256" key="4">
    <source>
        <dbReference type="ARBA" id="ARBA00022737"/>
    </source>
</evidence>
<keyword evidence="8" id="KW-0238">DNA-binding</keyword>
<feature type="domain" description="C2H2-type" evidence="14">
    <location>
        <begin position="388"/>
        <end position="415"/>
    </location>
</feature>
<evidence type="ECO:0000256" key="7">
    <source>
        <dbReference type="ARBA" id="ARBA00023015"/>
    </source>
</evidence>
<keyword evidence="4" id="KW-0677">Repeat</keyword>
<reference evidence="16" key="1">
    <citation type="submission" date="2020-05" db="UniProtKB">
        <authorList>
            <consortium name="EnsemblMetazoa"/>
        </authorList>
    </citation>
    <scope>IDENTIFICATION</scope>
    <source>
        <strain evidence="16">USDA</strain>
    </source>
</reference>
<dbReference type="PANTHER" id="PTHR24393">
    <property type="entry name" value="ZINC FINGER PROTEIN"/>
    <property type="match status" value="1"/>
</dbReference>
<feature type="binding site" evidence="12">
    <location>
        <position position="60"/>
    </location>
    <ligand>
        <name>Zn(2+)</name>
        <dbReference type="ChEBI" id="CHEBI:29105"/>
    </ligand>
</feature>
<feature type="domain" description="C2H2-type" evidence="14">
    <location>
        <begin position="416"/>
        <end position="443"/>
    </location>
</feature>
<evidence type="ECO:0000256" key="5">
    <source>
        <dbReference type="ARBA" id="ARBA00022771"/>
    </source>
</evidence>